<dbReference type="InterPro" id="IPR036641">
    <property type="entry name" value="HPT_dom_sf"/>
</dbReference>
<dbReference type="GO" id="GO:0000160">
    <property type="term" value="P:phosphorelay signal transduction system"/>
    <property type="evidence" value="ECO:0007669"/>
    <property type="project" value="UniProtKB-KW"/>
</dbReference>
<dbReference type="GO" id="GO:0004672">
    <property type="term" value="F:protein kinase activity"/>
    <property type="evidence" value="ECO:0007669"/>
    <property type="project" value="UniProtKB-ARBA"/>
</dbReference>
<protein>
    <recommendedName>
        <fullName evidence="2">HPt domain-containing protein</fullName>
    </recommendedName>
</protein>
<dbReference type="EMBL" id="QKOE01000007">
    <property type="protein sequence ID" value="PZA16314.1"/>
    <property type="molecule type" value="Genomic_DNA"/>
</dbReference>
<dbReference type="InterPro" id="IPR008207">
    <property type="entry name" value="Sig_transdc_His_kin_Hpt_dom"/>
</dbReference>
<accession>A0A323UV22</accession>
<keyword evidence="1" id="KW-0902">Two-component regulatory system</keyword>
<evidence type="ECO:0000313" key="4">
    <source>
        <dbReference type="Proteomes" id="UP000248259"/>
    </source>
</evidence>
<evidence type="ECO:0000259" key="2">
    <source>
        <dbReference type="Pfam" id="PF01627"/>
    </source>
</evidence>
<dbReference type="RefSeq" id="WP_110524707.1">
    <property type="nucleotide sequence ID" value="NZ_QKOE01000007.1"/>
</dbReference>
<organism evidence="3 4">
    <name type="scientific">Parazoarcus communis SWub3 = DSM 12120</name>
    <dbReference type="NCBI Taxonomy" id="1121029"/>
    <lineage>
        <taxon>Bacteria</taxon>
        <taxon>Pseudomonadati</taxon>
        <taxon>Pseudomonadota</taxon>
        <taxon>Betaproteobacteria</taxon>
        <taxon>Rhodocyclales</taxon>
        <taxon>Zoogloeaceae</taxon>
        <taxon>Parazoarcus</taxon>
    </lineage>
</organism>
<proteinExistence type="predicted"/>
<dbReference type="Proteomes" id="UP000248259">
    <property type="component" value="Unassembled WGS sequence"/>
</dbReference>
<dbReference type="Pfam" id="PF01627">
    <property type="entry name" value="Hpt"/>
    <property type="match status" value="1"/>
</dbReference>
<dbReference type="SUPFAM" id="SSF47226">
    <property type="entry name" value="Histidine-containing phosphotransfer domain, HPT domain"/>
    <property type="match status" value="1"/>
</dbReference>
<reference evidence="3 4" key="1">
    <citation type="submission" date="2018-06" db="EMBL/GenBank/DDBJ databases">
        <title>Azoarcus communis strain SWub3 genome.</title>
        <authorList>
            <person name="Zorraquino Salvo V."/>
            <person name="Toubiana D."/>
            <person name="Blumwald E."/>
        </authorList>
    </citation>
    <scope>NUCLEOTIDE SEQUENCE [LARGE SCALE GENOMIC DNA]</scope>
    <source>
        <strain evidence="3 4">SWub3</strain>
    </source>
</reference>
<dbReference type="OrthoDB" id="8527537at2"/>
<feature type="domain" description="HPt" evidence="2">
    <location>
        <begin position="18"/>
        <end position="91"/>
    </location>
</feature>
<dbReference type="Gene3D" id="1.20.120.160">
    <property type="entry name" value="HPT domain"/>
    <property type="match status" value="1"/>
</dbReference>
<keyword evidence="4" id="KW-1185">Reference proteome</keyword>
<name>A0A323UV22_9RHOO</name>
<sequence>MTDQLSAFHHFDPVALRDDLMDDGTLTREILQRALVWQQETVGTLEATNDRPGQGKIAHSLRGMLAQIHAHPAAQMAGALERACKSDGTPLDTLRQQLIAEVGQLCAELETYLKRPTAN</sequence>
<evidence type="ECO:0000313" key="3">
    <source>
        <dbReference type="EMBL" id="PZA16314.1"/>
    </source>
</evidence>
<evidence type="ECO:0000256" key="1">
    <source>
        <dbReference type="ARBA" id="ARBA00023012"/>
    </source>
</evidence>
<gene>
    <name evidence="3" type="ORF">DNK49_11620</name>
</gene>
<dbReference type="AlphaFoldDB" id="A0A323UV22"/>
<comment type="caution">
    <text evidence="3">The sequence shown here is derived from an EMBL/GenBank/DDBJ whole genome shotgun (WGS) entry which is preliminary data.</text>
</comment>